<sequence>MTDDLDDRLRDVVSAAGTQGRLPSAAELRRRGDRRRRVQRVTVGALALIVMGGSYALVAGRGELGGNPAPAGQATAPSAPSSTSTSKSDLVRQEKEAAQTSGSAKEQELTSAGRPRPGPIQLSGPTALGERRFVWVAPDGSATVDARGEPKADGTRFTLRSIGADTFMVEWKTSGRCLNARPNAPLALADCDAGAPFQRFVFSYRGSHLYTIGTPSGQLAIDPTSLNITVTNETPTIFAVTAK</sequence>
<organism evidence="3 4">
    <name type="scientific">Kribbella antibiotica</name>
    <dbReference type="NCBI Taxonomy" id="190195"/>
    <lineage>
        <taxon>Bacteria</taxon>
        <taxon>Bacillati</taxon>
        <taxon>Actinomycetota</taxon>
        <taxon>Actinomycetes</taxon>
        <taxon>Propionibacteriales</taxon>
        <taxon>Kribbellaceae</taxon>
        <taxon>Kribbella</taxon>
    </lineage>
</organism>
<gene>
    <name evidence="3" type="ORF">E1263_17485</name>
</gene>
<proteinExistence type="predicted"/>
<evidence type="ECO:0000313" key="4">
    <source>
        <dbReference type="Proteomes" id="UP000295124"/>
    </source>
</evidence>
<keyword evidence="4" id="KW-1185">Reference proteome</keyword>
<dbReference type="CDD" id="cd00161">
    <property type="entry name" value="beta-trefoil_Ricin-like"/>
    <property type="match status" value="1"/>
</dbReference>
<evidence type="ECO:0000256" key="2">
    <source>
        <dbReference type="SAM" id="Phobius"/>
    </source>
</evidence>
<comment type="caution">
    <text evidence="3">The sequence shown here is derived from an EMBL/GenBank/DDBJ whole genome shotgun (WGS) entry which is preliminary data.</text>
</comment>
<keyword evidence="2" id="KW-1133">Transmembrane helix</keyword>
<dbReference type="InterPro" id="IPR035992">
    <property type="entry name" value="Ricin_B-like_lectins"/>
</dbReference>
<protein>
    <submittedName>
        <fullName evidence="3">Uncharacterized protein</fullName>
    </submittedName>
</protein>
<feature type="transmembrane region" description="Helical" evidence="2">
    <location>
        <begin position="38"/>
        <end position="58"/>
    </location>
</feature>
<feature type="region of interest" description="Disordered" evidence="1">
    <location>
        <begin position="68"/>
        <end position="125"/>
    </location>
</feature>
<dbReference type="AlphaFoldDB" id="A0A4R4ZLA8"/>
<accession>A0A4R4ZLA8</accession>
<name>A0A4R4ZLA8_9ACTN</name>
<dbReference type="SUPFAM" id="SSF50370">
    <property type="entry name" value="Ricin B-like lectins"/>
    <property type="match status" value="1"/>
</dbReference>
<dbReference type="RefSeq" id="WP_132168597.1">
    <property type="nucleotide sequence ID" value="NZ_SMKX01000044.1"/>
</dbReference>
<dbReference type="Proteomes" id="UP000295124">
    <property type="component" value="Unassembled WGS sequence"/>
</dbReference>
<dbReference type="EMBL" id="SMKX01000044">
    <property type="protein sequence ID" value="TDD58866.1"/>
    <property type="molecule type" value="Genomic_DNA"/>
</dbReference>
<evidence type="ECO:0000313" key="3">
    <source>
        <dbReference type="EMBL" id="TDD58866.1"/>
    </source>
</evidence>
<keyword evidence="2" id="KW-0812">Transmembrane</keyword>
<evidence type="ECO:0000256" key="1">
    <source>
        <dbReference type="SAM" id="MobiDB-lite"/>
    </source>
</evidence>
<keyword evidence="2" id="KW-0472">Membrane</keyword>
<feature type="compositionally biased region" description="Low complexity" evidence="1">
    <location>
        <begin position="68"/>
        <end position="86"/>
    </location>
</feature>
<reference evidence="3 4" key="1">
    <citation type="submission" date="2019-03" db="EMBL/GenBank/DDBJ databases">
        <title>Draft genome sequences of novel Actinobacteria.</title>
        <authorList>
            <person name="Sahin N."/>
            <person name="Ay H."/>
            <person name="Saygin H."/>
        </authorList>
    </citation>
    <scope>NUCLEOTIDE SEQUENCE [LARGE SCALE GENOMIC DNA]</scope>
    <source>
        <strain evidence="3 4">JCM 13523</strain>
    </source>
</reference>